<protein>
    <recommendedName>
        <fullName evidence="4">Lipoprotein</fullName>
    </recommendedName>
</protein>
<keyword evidence="1" id="KW-0732">Signal</keyword>
<dbReference type="InterPro" id="IPR046144">
    <property type="entry name" value="DUF6146"/>
</dbReference>
<accession>A0A2S1SJS8</accession>
<reference evidence="2 3" key="1">
    <citation type="submission" date="2018-05" db="EMBL/GenBank/DDBJ databases">
        <title>Genome sequencing of Flavobacterium sp. HYN0049.</title>
        <authorList>
            <person name="Yi H."/>
            <person name="Baek C."/>
        </authorList>
    </citation>
    <scope>NUCLEOTIDE SEQUENCE [LARGE SCALE GENOMIC DNA]</scope>
    <source>
        <strain evidence="2 3">HYN0049</strain>
    </source>
</reference>
<dbReference type="EMBL" id="CP029187">
    <property type="protein sequence ID" value="AWI26602.1"/>
    <property type="molecule type" value="Genomic_DNA"/>
</dbReference>
<name>A0A2S1SJS8_9FLAO</name>
<dbReference type="Proteomes" id="UP000244937">
    <property type="component" value="Chromosome"/>
</dbReference>
<evidence type="ECO:0000313" key="2">
    <source>
        <dbReference type="EMBL" id="AWI26602.1"/>
    </source>
</evidence>
<dbReference type="Pfam" id="PF19643">
    <property type="entry name" value="DUF6146"/>
    <property type="match status" value="1"/>
</dbReference>
<evidence type="ECO:0008006" key="4">
    <source>
        <dbReference type="Google" id="ProtNLM"/>
    </source>
</evidence>
<keyword evidence="3" id="KW-1185">Reference proteome</keyword>
<evidence type="ECO:0000256" key="1">
    <source>
        <dbReference type="SAM" id="SignalP"/>
    </source>
</evidence>
<organism evidence="2 3">
    <name type="scientific">Flavobacterium pallidum</name>
    <dbReference type="NCBI Taxonomy" id="2172098"/>
    <lineage>
        <taxon>Bacteria</taxon>
        <taxon>Pseudomonadati</taxon>
        <taxon>Bacteroidota</taxon>
        <taxon>Flavobacteriia</taxon>
        <taxon>Flavobacteriales</taxon>
        <taxon>Flavobacteriaceae</taxon>
        <taxon>Flavobacterium</taxon>
    </lineage>
</organism>
<gene>
    <name evidence="2" type="ORF">HYN49_12230</name>
</gene>
<evidence type="ECO:0000313" key="3">
    <source>
        <dbReference type="Proteomes" id="UP000244937"/>
    </source>
</evidence>
<dbReference type="KEGG" id="fpal:HYN49_12230"/>
<dbReference type="RefSeq" id="WP_108904379.1">
    <property type="nucleotide sequence ID" value="NZ_CP029187.1"/>
</dbReference>
<dbReference type="AlphaFoldDB" id="A0A2S1SJS8"/>
<feature type="signal peptide" evidence="1">
    <location>
        <begin position="1"/>
        <end position="20"/>
    </location>
</feature>
<sequence length="145" mass="16564">MKKTAFIMLLLSSLMIACMASKNGVPGAPGKDATMAVNDTIRIANDKLEYEIIIIDPGFSSWFNSYAKPRNYYSQPYLEARNSTWVSAWNIRASSPLQYGNLYGMRIDYDSNIDYGYEVNYMLYNYLTYFQIVNKVQLGGFAPRI</sequence>
<proteinExistence type="predicted"/>
<dbReference type="PROSITE" id="PS51257">
    <property type="entry name" value="PROKAR_LIPOPROTEIN"/>
    <property type="match status" value="1"/>
</dbReference>
<dbReference type="OrthoDB" id="1119488at2"/>
<feature type="chain" id="PRO_5015657809" description="Lipoprotein" evidence="1">
    <location>
        <begin position="21"/>
        <end position="145"/>
    </location>
</feature>